<evidence type="ECO:0008006" key="3">
    <source>
        <dbReference type="Google" id="ProtNLM"/>
    </source>
</evidence>
<accession>A0A2S5KK52</accession>
<evidence type="ECO:0000313" key="1">
    <source>
        <dbReference type="EMBL" id="PPC75013.1"/>
    </source>
</evidence>
<comment type="caution">
    <text evidence="1">The sequence shown here is derived from an EMBL/GenBank/DDBJ whole genome shotgun (WGS) entry which is preliminary data.</text>
</comment>
<organism evidence="1 2">
    <name type="scientific">Proteobacteria bacterium 228</name>
    <dbReference type="NCBI Taxonomy" id="2083153"/>
    <lineage>
        <taxon>Bacteria</taxon>
        <taxon>Pseudomonadati</taxon>
        <taxon>Pseudomonadota</taxon>
    </lineage>
</organism>
<dbReference type="AlphaFoldDB" id="A0A2S5KK52"/>
<feature type="non-terminal residue" evidence="1">
    <location>
        <position position="1"/>
    </location>
</feature>
<sequence length="61" mass="6514">KNNDVLDVGKVFKLKAGSRIELEVGASTLVMESNGTITLKGKNITEKASKIEKVAGKINLN</sequence>
<name>A0A2S5KK52_9PROT</name>
<gene>
    <name evidence="1" type="ORF">C4K68_22570</name>
</gene>
<evidence type="ECO:0000313" key="2">
    <source>
        <dbReference type="Proteomes" id="UP000238196"/>
    </source>
</evidence>
<dbReference type="EMBL" id="PRLP01000112">
    <property type="protein sequence ID" value="PPC75013.1"/>
    <property type="molecule type" value="Genomic_DNA"/>
</dbReference>
<proteinExistence type="predicted"/>
<dbReference type="Proteomes" id="UP000238196">
    <property type="component" value="Unassembled WGS sequence"/>
</dbReference>
<protein>
    <recommendedName>
        <fullName evidence="3">Type VI secretion system tip protein VgrG</fullName>
    </recommendedName>
</protein>
<reference evidence="1 2" key="1">
    <citation type="submission" date="2018-02" db="EMBL/GenBank/DDBJ databases">
        <title>novel marine gammaproteobacteria from coastal saline agro ecosystem.</title>
        <authorList>
            <person name="Krishnan R."/>
            <person name="Ramesh Kumar N."/>
        </authorList>
    </citation>
    <scope>NUCLEOTIDE SEQUENCE [LARGE SCALE GENOMIC DNA]</scope>
    <source>
        <strain evidence="1 2">228</strain>
    </source>
</reference>